<keyword evidence="7" id="KW-0812">Transmembrane</keyword>
<feature type="domain" description="Thioredoxin" evidence="8">
    <location>
        <begin position="46"/>
        <end position="236"/>
    </location>
</feature>
<dbReference type="Pfam" id="PF13462">
    <property type="entry name" value="Thioredoxin_4"/>
    <property type="match status" value="1"/>
</dbReference>
<evidence type="ECO:0000313" key="9">
    <source>
        <dbReference type="EMBL" id="OGY92422.1"/>
    </source>
</evidence>
<dbReference type="PANTHER" id="PTHR13887:SF14">
    <property type="entry name" value="DISULFIDE BOND FORMATION PROTEIN D"/>
    <property type="match status" value="1"/>
</dbReference>
<accession>A0A1G2BTM3</accession>
<reference evidence="9 10" key="1">
    <citation type="journal article" date="2016" name="Nat. Commun.">
        <title>Thousands of microbial genomes shed light on interconnected biogeochemical processes in an aquifer system.</title>
        <authorList>
            <person name="Anantharaman K."/>
            <person name="Brown C.T."/>
            <person name="Hug L.A."/>
            <person name="Sharon I."/>
            <person name="Castelle C.J."/>
            <person name="Probst A.J."/>
            <person name="Thomas B.C."/>
            <person name="Singh A."/>
            <person name="Wilkins M.J."/>
            <person name="Karaoz U."/>
            <person name="Brodie E.L."/>
            <person name="Williams K.H."/>
            <person name="Hubbard S.S."/>
            <person name="Banfield J.F."/>
        </authorList>
    </citation>
    <scope>NUCLEOTIDE SEQUENCE [LARGE SCALE GENOMIC DNA]</scope>
</reference>
<comment type="caution">
    <text evidence="9">The sequence shown here is derived from an EMBL/GenBank/DDBJ whole genome shotgun (WGS) entry which is preliminary data.</text>
</comment>
<evidence type="ECO:0000256" key="1">
    <source>
        <dbReference type="ARBA" id="ARBA00005791"/>
    </source>
</evidence>
<sequence>MSIENKQSYMLGILTGIGVIIILGGVFMLGRSYAGDGKKDTGTTAGAPTAQQPTAPTDPGVDPSKVAAVSGDDHILGNVNAPITMIEYSDFECPYCARFKPTVDQILSDYAGKVRVVYRHFPLRSIHPQAQKAAEASECASDQGKFWEMHDALFNLNLTQSLSLDSMKKAAADLGLNTSTFNTCLDNGEKTQAVEEDYQNGIAAGVRGTPGSFIGDQYVPGALPFEQVKPLIDSLI</sequence>
<feature type="region of interest" description="Disordered" evidence="6">
    <location>
        <begin position="38"/>
        <end position="64"/>
    </location>
</feature>
<keyword evidence="5" id="KW-0676">Redox-active center</keyword>
<evidence type="ECO:0000256" key="4">
    <source>
        <dbReference type="ARBA" id="ARBA00023157"/>
    </source>
</evidence>
<evidence type="ECO:0000313" key="10">
    <source>
        <dbReference type="Proteomes" id="UP000177349"/>
    </source>
</evidence>
<evidence type="ECO:0000256" key="5">
    <source>
        <dbReference type="ARBA" id="ARBA00023284"/>
    </source>
</evidence>
<dbReference type="EMBL" id="MHKN01000017">
    <property type="protein sequence ID" value="OGY92422.1"/>
    <property type="molecule type" value="Genomic_DNA"/>
</dbReference>
<evidence type="ECO:0000256" key="6">
    <source>
        <dbReference type="SAM" id="MobiDB-lite"/>
    </source>
</evidence>
<evidence type="ECO:0000259" key="8">
    <source>
        <dbReference type="PROSITE" id="PS51352"/>
    </source>
</evidence>
<dbReference type="InterPro" id="IPR036249">
    <property type="entry name" value="Thioredoxin-like_sf"/>
</dbReference>
<evidence type="ECO:0000256" key="7">
    <source>
        <dbReference type="SAM" id="Phobius"/>
    </source>
</evidence>
<dbReference type="PROSITE" id="PS51352">
    <property type="entry name" value="THIOREDOXIN_2"/>
    <property type="match status" value="1"/>
</dbReference>
<dbReference type="SUPFAM" id="SSF52833">
    <property type="entry name" value="Thioredoxin-like"/>
    <property type="match status" value="1"/>
</dbReference>
<evidence type="ECO:0000256" key="3">
    <source>
        <dbReference type="ARBA" id="ARBA00023002"/>
    </source>
</evidence>
<proteinExistence type="inferred from homology"/>
<dbReference type="Proteomes" id="UP000177349">
    <property type="component" value="Unassembled WGS sequence"/>
</dbReference>
<keyword evidence="3" id="KW-0560">Oxidoreductase</keyword>
<feature type="compositionally biased region" description="Low complexity" evidence="6">
    <location>
        <begin position="42"/>
        <end position="60"/>
    </location>
</feature>
<evidence type="ECO:0000256" key="2">
    <source>
        <dbReference type="ARBA" id="ARBA00022729"/>
    </source>
</evidence>
<keyword evidence="4" id="KW-1015">Disulfide bond</keyword>
<protein>
    <recommendedName>
        <fullName evidence="8">Thioredoxin domain-containing protein</fullName>
    </recommendedName>
</protein>
<dbReference type="PANTHER" id="PTHR13887">
    <property type="entry name" value="GLUTATHIONE S-TRANSFERASE KAPPA"/>
    <property type="match status" value="1"/>
</dbReference>
<dbReference type="GO" id="GO:0016491">
    <property type="term" value="F:oxidoreductase activity"/>
    <property type="evidence" value="ECO:0007669"/>
    <property type="project" value="UniProtKB-KW"/>
</dbReference>
<keyword evidence="7" id="KW-0472">Membrane</keyword>
<feature type="transmembrane region" description="Helical" evidence="7">
    <location>
        <begin position="9"/>
        <end position="30"/>
    </location>
</feature>
<comment type="similarity">
    <text evidence="1">Belongs to the thioredoxin family. DsbA subfamily.</text>
</comment>
<dbReference type="InterPro" id="IPR012336">
    <property type="entry name" value="Thioredoxin-like_fold"/>
</dbReference>
<name>A0A1G2BTM3_9BACT</name>
<dbReference type="AlphaFoldDB" id="A0A1G2BTM3"/>
<keyword evidence="2" id="KW-0732">Signal</keyword>
<keyword evidence="7" id="KW-1133">Transmembrane helix</keyword>
<gene>
    <name evidence="9" type="ORF">A3B31_03880</name>
</gene>
<dbReference type="Gene3D" id="3.40.30.10">
    <property type="entry name" value="Glutaredoxin"/>
    <property type="match status" value="1"/>
</dbReference>
<dbReference type="InterPro" id="IPR013766">
    <property type="entry name" value="Thioredoxin_domain"/>
</dbReference>
<organism evidence="9 10">
    <name type="scientific">Candidatus Komeilibacteria bacterium RIFCSPLOWO2_01_FULL_53_11</name>
    <dbReference type="NCBI Taxonomy" id="1798552"/>
    <lineage>
        <taxon>Bacteria</taxon>
        <taxon>Candidatus Komeiliibacteriota</taxon>
    </lineage>
</organism>